<evidence type="ECO:0008006" key="2">
    <source>
        <dbReference type="Google" id="ProtNLM"/>
    </source>
</evidence>
<dbReference type="PANTHER" id="PTHR36928:SF1">
    <property type="entry name" value="PHOSPHATASE YCDX-RELATED"/>
    <property type="match status" value="1"/>
</dbReference>
<dbReference type="InterPro" id="IPR050243">
    <property type="entry name" value="PHP_phosphatase"/>
</dbReference>
<dbReference type="Gene3D" id="3.20.20.140">
    <property type="entry name" value="Metal-dependent hydrolases"/>
    <property type="match status" value="1"/>
</dbReference>
<organism evidence="1">
    <name type="scientific">uncultured Gemmatimonadaceae bacterium</name>
    <dbReference type="NCBI Taxonomy" id="246130"/>
    <lineage>
        <taxon>Bacteria</taxon>
        <taxon>Pseudomonadati</taxon>
        <taxon>Gemmatimonadota</taxon>
        <taxon>Gemmatimonadia</taxon>
        <taxon>Gemmatimonadales</taxon>
        <taxon>Gemmatimonadaceae</taxon>
        <taxon>environmental samples</taxon>
    </lineage>
</organism>
<dbReference type="GO" id="GO:0042578">
    <property type="term" value="F:phosphoric ester hydrolase activity"/>
    <property type="evidence" value="ECO:0007669"/>
    <property type="project" value="TreeGrafter"/>
</dbReference>
<dbReference type="EMBL" id="CADCTU010000115">
    <property type="protein sequence ID" value="CAA9296482.1"/>
    <property type="molecule type" value="Genomic_DNA"/>
</dbReference>
<gene>
    <name evidence="1" type="ORF">AVDCRST_MAG11-526</name>
</gene>
<protein>
    <recommendedName>
        <fullName evidence="2">Polymerase/histidinol phosphatase N-terminal domain-containing protein</fullName>
    </recommendedName>
</protein>
<accession>A0A6J4K597</accession>
<reference evidence="1" key="1">
    <citation type="submission" date="2020-02" db="EMBL/GenBank/DDBJ databases">
        <authorList>
            <person name="Meier V. D."/>
        </authorList>
    </citation>
    <scope>NUCLEOTIDE SEQUENCE</scope>
    <source>
        <strain evidence="1">AVDCRST_MAG11</strain>
    </source>
</reference>
<name>A0A6J4K597_9BACT</name>
<dbReference type="GO" id="GO:0005829">
    <property type="term" value="C:cytosol"/>
    <property type="evidence" value="ECO:0007669"/>
    <property type="project" value="TreeGrafter"/>
</dbReference>
<dbReference type="InterPro" id="IPR016195">
    <property type="entry name" value="Pol/histidinol_Pase-like"/>
</dbReference>
<dbReference type="SUPFAM" id="SSF89550">
    <property type="entry name" value="PHP domain-like"/>
    <property type="match status" value="1"/>
</dbReference>
<evidence type="ECO:0000313" key="1">
    <source>
        <dbReference type="EMBL" id="CAA9296482.1"/>
    </source>
</evidence>
<sequence>MTSTPWSPVDLHAHTTFSDGLLSVAEVVAAAAARGVRPTVADHLSRCVSQAVKSVEAVRDYLDALEGQPVLAAGEFCWHDTLWRELPDDLVRRFSHRVGSLHAVELPGGGELHMFARGWPRGLTPDAYMDAHVDALERFAREMPVDILAHPTLLPIPLRTRPLEELWTEPREERAVEALRAAGIAFELSNRYRVHERFARRAAERGVRLALGSDGHTAEQMADLAWPLALARSLGVADADLYDPTVHGSRTRSEARGRSG</sequence>
<dbReference type="GO" id="GO:0008270">
    <property type="term" value="F:zinc ion binding"/>
    <property type="evidence" value="ECO:0007669"/>
    <property type="project" value="TreeGrafter"/>
</dbReference>
<dbReference type="PANTHER" id="PTHR36928">
    <property type="entry name" value="PHOSPHATASE YCDX-RELATED"/>
    <property type="match status" value="1"/>
</dbReference>
<proteinExistence type="predicted"/>
<dbReference type="AlphaFoldDB" id="A0A6J4K597"/>